<evidence type="ECO:0000313" key="1">
    <source>
        <dbReference type="Proteomes" id="UP000887565"/>
    </source>
</evidence>
<organism evidence="1 2">
    <name type="scientific">Romanomermis culicivorax</name>
    <name type="common">Nematode worm</name>
    <dbReference type="NCBI Taxonomy" id="13658"/>
    <lineage>
        <taxon>Eukaryota</taxon>
        <taxon>Metazoa</taxon>
        <taxon>Ecdysozoa</taxon>
        <taxon>Nematoda</taxon>
        <taxon>Enoplea</taxon>
        <taxon>Dorylaimia</taxon>
        <taxon>Mermithida</taxon>
        <taxon>Mermithoidea</taxon>
        <taxon>Mermithidae</taxon>
        <taxon>Romanomermis</taxon>
    </lineage>
</organism>
<proteinExistence type="predicted"/>
<reference evidence="2" key="1">
    <citation type="submission" date="2022-11" db="UniProtKB">
        <authorList>
            <consortium name="WormBaseParasite"/>
        </authorList>
    </citation>
    <scope>IDENTIFICATION</scope>
</reference>
<accession>A0A915K747</accession>
<name>A0A915K747_ROMCU</name>
<keyword evidence="1" id="KW-1185">Reference proteome</keyword>
<dbReference type="Proteomes" id="UP000887565">
    <property type="component" value="Unplaced"/>
</dbReference>
<evidence type="ECO:0000313" key="2">
    <source>
        <dbReference type="WBParaSite" id="nRc.2.0.1.t34004-RA"/>
    </source>
</evidence>
<dbReference type="AlphaFoldDB" id="A0A915K747"/>
<dbReference type="WBParaSite" id="nRc.2.0.1.t34004-RA">
    <property type="protein sequence ID" value="nRc.2.0.1.t34004-RA"/>
    <property type="gene ID" value="nRc.2.0.1.g34004"/>
</dbReference>
<sequence length="78" mass="8730">MLGKIDWHVTRQSFEKERPHSCGCRGLCDMSMEVDHPMGATAGGQSSNGFSSAFWLMELCRKASYCKKEPNFPSERGV</sequence>
<protein>
    <submittedName>
        <fullName evidence="2">Uncharacterized protein</fullName>
    </submittedName>
</protein>